<protein>
    <submittedName>
        <fullName evidence="2">Uncharacterized protein</fullName>
    </submittedName>
</protein>
<reference evidence="2 3" key="1">
    <citation type="journal article" date="2011" name="PLoS Genet.">
        <title>Azospirillum genomes reveal transition of bacteria from aquatic to terrestrial environments.</title>
        <authorList>
            <person name="Wisniewski-Dye F."/>
            <person name="Borziak K."/>
            <person name="Khalsa-Moyers G."/>
            <person name="Alexandre G."/>
            <person name="Sukharnikov L.O."/>
            <person name="Wuichet K."/>
            <person name="Hurst G.B."/>
            <person name="McDonald W.H."/>
            <person name="Robertson J.S."/>
            <person name="Barbe V."/>
            <person name="Calteau A."/>
            <person name="Rouy Z."/>
            <person name="Mangenot S."/>
            <person name="Prigent-Combaret C."/>
            <person name="Normand P."/>
            <person name="Boyer M."/>
            <person name="Siguier P."/>
            <person name="Dessaux Y."/>
            <person name="Elmerich C."/>
            <person name="Condemine G."/>
            <person name="Krishnen G."/>
            <person name="Kennedy I."/>
            <person name="Paterson A.H."/>
            <person name="Gonzalez V."/>
            <person name="Mavingui P."/>
            <person name="Zhulin I.B."/>
        </authorList>
    </citation>
    <scope>NUCLEOTIDE SEQUENCE [LARGE SCALE GENOMIC DNA]</scope>
    <source>
        <strain evidence="2 3">Sp245</strain>
    </source>
</reference>
<evidence type="ECO:0000313" key="2">
    <source>
        <dbReference type="EMBL" id="CCC98798.1"/>
    </source>
</evidence>
<proteinExistence type="predicted"/>
<gene>
    <name evidence="2" type="ORF">AZOBR_150216</name>
</gene>
<dbReference type="EMBL" id="HE577327">
    <property type="protein sequence ID" value="CCC98798.1"/>
    <property type="molecule type" value="Genomic_DNA"/>
</dbReference>
<accession>A0A9P1NMM6</accession>
<dbReference type="AlphaFoldDB" id="A0A9P1NMM6"/>
<dbReference type="KEGG" id="abs:AZOBR_150216"/>
<evidence type="ECO:0000256" key="1">
    <source>
        <dbReference type="SAM" id="MobiDB-lite"/>
    </source>
</evidence>
<dbReference type="Proteomes" id="UP000007319">
    <property type="component" value="Chromosome"/>
</dbReference>
<evidence type="ECO:0000313" key="3">
    <source>
        <dbReference type="Proteomes" id="UP000007319"/>
    </source>
</evidence>
<sequence length="64" mass="6992">MIPPGLAGCQRRRPKRAVLRGVCGAGMSPAKKCDPIHFGIDKPRTLRYKPRHTGRDDGLAGQEP</sequence>
<keyword evidence="3" id="KW-1185">Reference proteome</keyword>
<organism evidence="2 3">
    <name type="scientific">Azospirillum baldaniorum</name>
    <dbReference type="NCBI Taxonomy" id="1064539"/>
    <lineage>
        <taxon>Bacteria</taxon>
        <taxon>Pseudomonadati</taxon>
        <taxon>Pseudomonadota</taxon>
        <taxon>Alphaproteobacteria</taxon>
        <taxon>Rhodospirillales</taxon>
        <taxon>Azospirillaceae</taxon>
        <taxon>Azospirillum</taxon>
    </lineage>
</organism>
<feature type="region of interest" description="Disordered" evidence="1">
    <location>
        <begin position="41"/>
        <end position="64"/>
    </location>
</feature>
<name>A0A9P1NMM6_9PROT</name>